<organism evidence="2 3">
    <name type="scientific">Saxophila tyrrhenica</name>
    <dbReference type="NCBI Taxonomy" id="1690608"/>
    <lineage>
        <taxon>Eukaryota</taxon>
        <taxon>Fungi</taxon>
        <taxon>Dikarya</taxon>
        <taxon>Ascomycota</taxon>
        <taxon>Pezizomycotina</taxon>
        <taxon>Dothideomycetes</taxon>
        <taxon>Dothideomycetidae</taxon>
        <taxon>Mycosphaerellales</taxon>
        <taxon>Extremaceae</taxon>
        <taxon>Saxophila</taxon>
    </lineage>
</organism>
<evidence type="ECO:0000259" key="1">
    <source>
        <dbReference type="PROSITE" id="PS50097"/>
    </source>
</evidence>
<name>A0AAV9NVY7_9PEZI</name>
<evidence type="ECO:0000313" key="2">
    <source>
        <dbReference type="EMBL" id="KAK5164056.1"/>
    </source>
</evidence>
<dbReference type="InterPro" id="IPR011333">
    <property type="entry name" value="SKP1/BTB/POZ_sf"/>
</dbReference>
<gene>
    <name evidence="2" type="ORF">LTR77_010147</name>
</gene>
<accession>A0AAV9NVY7</accession>
<keyword evidence="3" id="KW-1185">Reference proteome</keyword>
<proteinExistence type="predicted"/>
<dbReference type="SUPFAM" id="SSF54695">
    <property type="entry name" value="POZ domain"/>
    <property type="match status" value="1"/>
</dbReference>
<comment type="caution">
    <text evidence="2">The sequence shown here is derived from an EMBL/GenBank/DDBJ whole genome shotgun (WGS) entry which is preliminary data.</text>
</comment>
<dbReference type="PANTHER" id="PTHR47843">
    <property type="entry name" value="BTB DOMAIN-CONTAINING PROTEIN-RELATED"/>
    <property type="match status" value="1"/>
</dbReference>
<reference evidence="2 3" key="1">
    <citation type="submission" date="2023-08" db="EMBL/GenBank/DDBJ databases">
        <title>Black Yeasts Isolated from many extreme environments.</title>
        <authorList>
            <person name="Coleine C."/>
            <person name="Stajich J.E."/>
            <person name="Selbmann L."/>
        </authorList>
    </citation>
    <scope>NUCLEOTIDE SEQUENCE [LARGE SCALE GENOMIC DNA]</scope>
    <source>
        <strain evidence="2 3">CCFEE 5935</strain>
    </source>
</reference>
<evidence type="ECO:0000313" key="3">
    <source>
        <dbReference type="Proteomes" id="UP001337655"/>
    </source>
</evidence>
<dbReference type="GeneID" id="89931476"/>
<dbReference type="Pfam" id="PF00651">
    <property type="entry name" value="BTB"/>
    <property type="match status" value="1"/>
</dbReference>
<dbReference type="PANTHER" id="PTHR47843:SF2">
    <property type="entry name" value="BTB DOMAIN-CONTAINING PROTEIN"/>
    <property type="match status" value="1"/>
</dbReference>
<dbReference type="Gene3D" id="3.30.710.10">
    <property type="entry name" value="Potassium Channel Kv1.1, Chain A"/>
    <property type="match status" value="1"/>
</dbReference>
<dbReference type="PROSITE" id="PS50097">
    <property type="entry name" value="BTB"/>
    <property type="match status" value="1"/>
</dbReference>
<dbReference type="Proteomes" id="UP001337655">
    <property type="component" value="Unassembled WGS sequence"/>
</dbReference>
<dbReference type="CDD" id="cd18186">
    <property type="entry name" value="BTB_POZ_ZBTB_KLHL-like"/>
    <property type="match status" value="1"/>
</dbReference>
<dbReference type="RefSeq" id="XP_064654384.1">
    <property type="nucleotide sequence ID" value="XM_064807370.1"/>
</dbReference>
<feature type="domain" description="BTB" evidence="1">
    <location>
        <begin position="17"/>
        <end position="88"/>
    </location>
</feature>
<sequence>MSTANRALSLSKFDWRETVNILAGPEDDQETFLLHRDLLCSRSDLFRAAIIGDWKEAQEKVVRLPEVNNKLFRVYVGCLYTGTVDLECAGVEVVHTDVKDEANNVFSVEDQDGADDIPTKEAVEHRAMLLYNVATNAFALGERLQDRIFRNAVMSKTAGKTGSILSNTNCFPGVDATINMAGKVSRGSPMLKFYVDAWAVDREAAHFREIGGLLPQDFVLEVACAGIEERRIHYEDRDPRYRPRCFYHEHETDADKCT</sequence>
<dbReference type="InterPro" id="IPR000210">
    <property type="entry name" value="BTB/POZ_dom"/>
</dbReference>
<dbReference type="EMBL" id="JAVRRT010000021">
    <property type="protein sequence ID" value="KAK5164056.1"/>
    <property type="molecule type" value="Genomic_DNA"/>
</dbReference>
<protein>
    <recommendedName>
        <fullName evidence="1">BTB domain-containing protein</fullName>
    </recommendedName>
</protein>
<dbReference type="AlphaFoldDB" id="A0AAV9NVY7"/>